<name>A0A9W6MMM0_9PROT</name>
<reference evidence="1" key="2">
    <citation type="submission" date="2023-01" db="EMBL/GenBank/DDBJ databases">
        <authorList>
            <person name="Sun Q."/>
            <person name="Evtushenko L."/>
        </authorList>
    </citation>
    <scope>NUCLEOTIDE SEQUENCE</scope>
    <source>
        <strain evidence="1">VKM B-1513</strain>
    </source>
</reference>
<dbReference type="RefSeq" id="WP_271185377.1">
    <property type="nucleotide sequence ID" value="NZ_BSFE01000001.1"/>
</dbReference>
<reference evidence="1" key="1">
    <citation type="journal article" date="2014" name="Int. J. Syst. Evol. Microbiol.">
        <title>Complete genome sequence of Corynebacterium casei LMG S-19264T (=DSM 44701T), isolated from a smear-ripened cheese.</title>
        <authorList>
            <consortium name="US DOE Joint Genome Institute (JGI-PGF)"/>
            <person name="Walter F."/>
            <person name="Albersmeier A."/>
            <person name="Kalinowski J."/>
            <person name="Ruckert C."/>
        </authorList>
    </citation>
    <scope>NUCLEOTIDE SEQUENCE</scope>
    <source>
        <strain evidence="1">VKM B-1513</strain>
    </source>
</reference>
<dbReference type="InterPro" id="IPR050678">
    <property type="entry name" value="DNA_Partitioning_ATPase"/>
</dbReference>
<dbReference type="PANTHER" id="PTHR13696:SF96">
    <property type="entry name" value="COBQ_COBB_MIND_PARA NUCLEOTIDE BINDING DOMAIN-CONTAINING PROTEIN"/>
    <property type="match status" value="1"/>
</dbReference>
<comment type="caution">
    <text evidence="1">The sequence shown here is derived from an EMBL/GenBank/DDBJ whole genome shotgun (WGS) entry which is preliminary data.</text>
</comment>
<dbReference type="Gene3D" id="3.40.50.300">
    <property type="entry name" value="P-loop containing nucleotide triphosphate hydrolases"/>
    <property type="match status" value="1"/>
</dbReference>
<keyword evidence="2" id="KW-1185">Reference proteome</keyword>
<organism evidence="1 2">
    <name type="scientific">Maricaulis virginensis</name>
    <dbReference type="NCBI Taxonomy" id="144022"/>
    <lineage>
        <taxon>Bacteria</taxon>
        <taxon>Pseudomonadati</taxon>
        <taxon>Pseudomonadota</taxon>
        <taxon>Alphaproteobacteria</taxon>
        <taxon>Maricaulales</taxon>
        <taxon>Maricaulaceae</taxon>
        <taxon>Maricaulis</taxon>
    </lineage>
</organism>
<dbReference type="AlphaFoldDB" id="A0A9W6MMM0"/>
<dbReference type="Pfam" id="PF09140">
    <property type="entry name" value="MipZ"/>
    <property type="match status" value="1"/>
</dbReference>
<dbReference type="PANTHER" id="PTHR13696">
    <property type="entry name" value="P-LOOP CONTAINING NUCLEOSIDE TRIPHOSPHATE HYDROLASE"/>
    <property type="match status" value="1"/>
</dbReference>
<gene>
    <name evidence="1" type="ORF">GCM10017621_04920</name>
</gene>
<dbReference type="InterPro" id="IPR027417">
    <property type="entry name" value="P-loop_NTPase"/>
</dbReference>
<dbReference type="SUPFAM" id="SSF52540">
    <property type="entry name" value="P-loop containing nucleoside triphosphate hydrolases"/>
    <property type="match status" value="1"/>
</dbReference>
<dbReference type="InterPro" id="IPR015223">
    <property type="entry name" value="MipZ"/>
</dbReference>
<protein>
    <submittedName>
        <fullName evidence="1">ATPase</fullName>
    </submittedName>
</protein>
<evidence type="ECO:0000313" key="1">
    <source>
        <dbReference type="EMBL" id="GLK50984.1"/>
    </source>
</evidence>
<dbReference type="Proteomes" id="UP001143486">
    <property type="component" value="Unassembled WGS sequence"/>
</dbReference>
<accession>A0A9W6MMM0</accession>
<dbReference type="CDD" id="cd02042">
    <property type="entry name" value="ParAB_family"/>
    <property type="match status" value="1"/>
</dbReference>
<proteinExistence type="predicted"/>
<dbReference type="EMBL" id="BSFE01000001">
    <property type="protein sequence ID" value="GLK50984.1"/>
    <property type="molecule type" value="Genomic_DNA"/>
</dbReference>
<evidence type="ECO:0000313" key="2">
    <source>
        <dbReference type="Proteomes" id="UP001143486"/>
    </source>
</evidence>
<sequence>MTKHPAFRLPSRPLGRVRDGVREAHVVVVGNEKGGAGKSTVAMHLAVALMRMGKTVGAMDLDLRQRTFGRYLGNRERWCERHGLGLPRPVEIALAPSVQRDLDLAEQEETDRFSAALTDLKTQCDFVVIDAPGADTLYSRLAHSSADTIITPVNDSFIDFDLLAEIDPDTFEVGSPSLYSEMVWECRKRKAAMQKESIDWVVMRNRISMLDARNKRRVGEGLKMLSQRIGFRLAPGFAERVIYRELFPLGLTLLDLTENGSTVTFTMSHVAARQELRDLLIVLKLPGLEGQPIPF</sequence>